<keyword evidence="3" id="KW-0472">Membrane</keyword>
<dbReference type="Gene3D" id="3.40.1090.10">
    <property type="entry name" value="Cytosolic phospholipase A2 catalytic domain"/>
    <property type="match status" value="1"/>
</dbReference>
<feature type="active site" description="Proton acceptor" evidence="2">
    <location>
        <position position="197"/>
    </location>
</feature>
<dbReference type="EMBL" id="PSNW01000001">
    <property type="protein sequence ID" value="PPE75594.1"/>
    <property type="molecule type" value="Genomic_DNA"/>
</dbReference>
<accession>A0A2S5TKT7</accession>
<dbReference type="RefSeq" id="WP_104228560.1">
    <property type="nucleotide sequence ID" value="NZ_PSNW01000001.1"/>
</dbReference>
<feature type="transmembrane region" description="Helical" evidence="3">
    <location>
        <begin position="39"/>
        <end position="59"/>
    </location>
</feature>
<dbReference type="GO" id="GO:0016787">
    <property type="term" value="F:hydrolase activity"/>
    <property type="evidence" value="ECO:0007669"/>
    <property type="project" value="UniProtKB-UniRule"/>
</dbReference>
<dbReference type="OrthoDB" id="2339873at2"/>
<comment type="caution">
    <text evidence="5">The sequence shown here is derived from an EMBL/GenBank/DDBJ whole genome shotgun (WGS) entry which is preliminary data.</text>
</comment>
<evidence type="ECO:0000313" key="6">
    <source>
        <dbReference type="Proteomes" id="UP000238220"/>
    </source>
</evidence>
<keyword evidence="3" id="KW-1133">Transmembrane helix</keyword>
<protein>
    <submittedName>
        <fullName evidence="5">Phospholipase</fullName>
    </submittedName>
</protein>
<feature type="short sequence motif" description="GXSXG" evidence="2">
    <location>
        <begin position="42"/>
        <end position="46"/>
    </location>
</feature>
<keyword evidence="2" id="KW-0442">Lipid degradation</keyword>
<keyword evidence="3" id="KW-0812">Transmembrane</keyword>
<dbReference type="SUPFAM" id="SSF52151">
    <property type="entry name" value="FabD/lysophospholipase-like"/>
    <property type="match status" value="1"/>
</dbReference>
<keyword evidence="2" id="KW-0378">Hydrolase</keyword>
<gene>
    <name evidence="5" type="ORF">C3942_01495</name>
</gene>
<sequence length="308" mass="32961">MSRRALVIGCGGVAGGAWSIATLAALQRELGWDPREAEILIGTSSGAVLSALLGAGVPVERMVASQRGEAPDCAWNHDLDTGGVLPPLPAAQWPGLPLARLGLRRRISAFTAFTGLLPRGTADMAPFRRLIGSVVPEGQWAPHRKTWIVGVDVDSGERVAFGREDAPRIPLDLAVCASYGVPGWCPPVEWQGRRYLDGGIASPTSADLLLGSGVTEAVVLAPMASSEPDRPLSPLARIERRVRRHMTSIVDREIAQLQAAGIRTIRLEPGPAELAAIGYNMMDHRRRRHVFDVATAGSARAVYTALRR</sequence>
<evidence type="ECO:0000313" key="5">
    <source>
        <dbReference type="EMBL" id="PPE75594.1"/>
    </source>
</evidence>
<reference evidence="5 6" key="1">
    <citation type="submission" date="2018-02" db="EMBL/GenBank/DDBJ databases">
        <title>Genome sequencing of Solimonas sp. HR-BB.</title>
        <authorList>
            <person name="Lee Y."/>
            <person name="Jeon C.O."/>
        </authorList>
    </citation>
    <scope>NUCLEOTIDE SEQUENCE [LARGE SCALE GENOMIC DNA]</scope>
    <source>
        <strain evidence="5 6">HR-BB</strain>
    </source>
</reference>
<dbReference type="InterPro" id="IPR002641">
    <property type="entry name" value="PNPLA_dom"/>
</dbReference>
<dbReference type="PROSITE" id="PS51635">
    <property type="entry name" value="PNPLA"/>
    <property type="match status" value="1"/>
</dbReference>
<keyword evidence="6" id="KW-1185">Reference proteome</keyword>
<evidence type="ECO:0000256" key="2">
    <source>
        <dbReference type="PROSITE-ProRule" id="PRU01161"/>
    </source>
</evidence>
<dbReference type="Pfam" id="PF01734">
    <property type="entry name" value="Patatin"/>
    <property type="match status" value="1"/>
</dbReference>
<dbReference type="GO" id="GO:0016042">
    <property type="term" value="P:lipid catabolic process"/>
    <property type="evidence" value="ECO:0007669"/>
    <property type="project" value="UniProtKB-UniRule"/>
</dbReference>
<feature type="active site" description="Nucleophile" evidence="2">
    <location>
        <position position="44"/>
    </location>
</feature>
<comment type="caution">
    <text evidence="2">Lacks conserved residue(s) required for the propagation of feature annotation.</text>
</comment>
<evidence type="ECO:0000259" key="4">
    <source>
        <dbReference type="PROSITE" id="PS51635"/>
    </source>
</evidence>
<dbReference type="Proteomes" id="UP000238220">
    <property type="component" value="Unassembled WGS sequence"/>
</dbReference>
<dbReference type="InterPro" id="IPR016035">
    <property type="entry name" value="Acyl_Trfase/lysoPLipase"/>
</dbReference>
<evidence type="ECO:0000256" key="1">
    <source>
        <dbReference type="ARBA" id="ARBA00023098"/>
    </source>
</evidence>
<dbReference type="AlphaFoldDB" id="A0A2S5TKT7"/>
<keyword evidence="1 2" id="KW-0443">Lipid metabolism</keyword>
<feature type="short sequence motif" description="DGA/G" evidence="2">
    <location>
        <begin position="197"/>
        <end position="199"/>
    </location>
</feature>
<proteinExistence type="predicted"/>
<evidence type="ECO:0000256" key="3">
    <source>
        <dbReference type="SAM" id="Phobius"/>
    </source>
</evidence>
<organism evidence="5 6">
    <name type="scientific">Solimonas fluminis</name>
    <dbReference type="NCBI Taxonomy" id="2086571"/>
    <lineage>
        <taxon>Bacteria</taxon>
        <taxon>Pseudomonadati</taxon>
        <taxon>Pseudomonadota</taxon>
        <taxon>Gammaproteobacteria</taxon>
        <taxon>Nevskiales</taxon>
        <taxon>Nevskiaceae</taxon>
        <taxon>Solimonas</taxon>
    </lineage>
</organism>
<feature type="domain" description="PNPLA" evidence="4">
    <location>
        <begin position="7"/>
        <end position="210"/>
    </location>
</feature>
<name>A0A2S5TKT7_9GAMM</name>